<dbReference type="KEGG" id="otr:OTERR_28530"/>
<evidence type="ECO:0000313" key="1">
    <source>
        <dbReference type="EMBL" id="QEL66329.1"/>
    </source>
</evidence>
<protein>
    <recommendedName>
        <fullName evidence="3">TIR domain-containing protein</fullName>
    </recommendedName>
</protein>
<keyword evidence="2" id="KW-1185">Reference proteome</keyword>
<organism evidence="1 2">
    <name type="scientific">Oryzomicrobium terrae</name>
    <dbReference type="NCBI Taxonomy" id="1735038"/>
    <lineage>
        <taxon>Bacteria</taxon>
        <taxon>Pseudomonadati</taxon>
        <taxon>Pseudomonadota</taxon>
        <taxon>Betaproteobacteria</taxon>
        <taxon>Rhodocyclales</taxon>
        <taxon>Rhodocyclaceae</taxon>
        <taxon>Oryzomicrobium</taxon>
    </lineage>
</organism>
<sequence>MKNIWISALGSRDQSVPRVAAAKAALHAYGLGAAGHFWNDANDKLAWRAALEALQEARSDLWLILADGEAMARPAIRYGLSLLAASLRHLRGHAFPIVLLWPGQVPAEEERPSLLRAASELNGSNGAWPAQVVAKAHRGTPAPAPDYRLNILGDERLGQWFEIGPREGEWSGAIFAIAGPDAAIDFHAVGPTGGLPQKTVLEFAQQGLRLTAGERNFTAWAVRNRLDTDTSYYVRVTGCPEAILFLPYADDDTAETTIVALA</sequence>
<evidence type="ECO:0008006" key="3">
    <source>
        <dbReference type="Google" id="ProtNLM"/>
    </source>
</evidence>
<dbReference type="RefSeq" id="WP_149426208.1">
    <property type="nucleotide sequence ID" value="NZ_CP022579.1"/>
</dbReference>
<gene>
    <name evidence="1" type="ORF">OTERR_28530</name>
</gene>
<proteinExistence type="predicted"/>
<dbReference type="Proteomes" id="UP000323671">
    <property type="component" value="Chromosome"/>
</dbReference>
<evidence type="ECO:0000313" key="2">
    <source>
        <dbReference type="Proteomes" id="UP000323671"/>
    </source>
</evidence>
<name>A0A5C1ECI4_9RHOO</name>
<reference evidence="1 2" key="1">
    <citation type="submission" date="2017-07" db="EMBL/GenBank/DDBJ databases">
        <title>Complete genome sequence of Oryzomicrobium terrae TPP412.</title>
        <authorList>
            <person name="Chiu L.-W."/>
            <person name="Lo K.-J."/>
            <person name="Tsai Y.-M."/>
            <person name="Lin S.-S."/>
            <person name="Kuo C.-H."/>
            <person name="Liu C.-T."/>
        </authorList>
    </citation>
    <scope>NUCLEOTIDE SEQUENCE [LARGE SCALE GENOMIC DNA]</scope>
    <source>
        <strain evidence="1 2">TPP412</strain>
    </source>
</reference>
<accession>A0A5C1ECI4</accession>
<dbReference type="AlphaFoldDB" id="A0A5C1ECI4"/>
<dbReference type="EMBL" id="CP022579">
    <property type="protein sequence ID" value="QEL66329.1"/>
    <property type="molecule type" value="Genomic_DNA"/>
</dbReference>